<dbReference type="AlphaFoldDB" id="A0AAV2MZI4"/>
<dbReference type="EMBL" id="CAXIPU020001139">
    <property type="protein sequence ID" value="CAL1672919.1"/>
    <property type="molecule type" value="Genomic_DNA"/>
</dbReference>
<name>A0AAV2MZI4_9HYME</name>
<accession>A0AAV2MZI4</accession>
<comment type="caution">
    <text evidence="2">The sequence shown here is derived from an EMBL/GenBank/DDBJ whole genome shotgun (WGS) entry which is preliminary data.</text>
</comment>
<dbReference type="Proteomes" id="UP001497644">
    <property type="component" value="Unassembled WGS sequence"/>
</dbReference>
<sequence>MPYRITDGPCLGPHNRRLAAGATMVPKKELRLGTADESDAHTIRPSRPGKPIAKRTVPAIRRPNRSPRSISPRRESPSSGVHEIQSPARHPARRDARN</sequence>
<feature type="region of interest" description="Disordered" evidence="1">
    <location>
        <begin position="31"/>
        <end position="98"/>
    </location>
</feature>
<evidence type="ECO:0000256" key="1">
    <source>
        <dbReference type="SAM" id="MobiDB-lite"/>
    </source>
</evidence>
<reference evidence="2" key="1">
    <citation type="submission" date="2024-04" db="EMBL/GenBank/DDBJ databases">
        <authorList>
            <consortium name="Molecular Ecology Group"/>
        </authorList>
    </citation>
    <scope>NUCLEOTIDE SEQUENCE</scope>
</reference>
<evidence type="ECO:0000313" key="2">
    <source>
        <dbReference type="EMBL" id="CAL1672919.1"/>
    </source>
</evidence>
<gene>
    <name evidence="2" type="ORF">LPLAT_LOCUS13714</name>
</gene>
<proteinExistence type="predicted"/>
<keyword evidence="3" id="KW-1185">Reference proteome</keyword>
<organism evidence="2 3">
    <name type="scientific">Lasius platythorax</name>
    <dbReference type="NCBI Taxonomy" id="488582"/>
    <lineage>
        <taxon>Eukaryota</taxon>
        <taxon>Metazoa</taxon>
        <taxon>Ecdysozoa</taxon>
        <taxon>Arthropoda</taxon>
        <taxon>Hexapoda</taxon>
        <taxon>Insecta</taxon>
        <taxon>Pterygota</taxon>
        <taxon>Neoptera</taxon>
        <taxon>Endopterygota</taxon>
        <taxon>Hymenoptera</taxon>
        <taxon>Apocrita</taxon>
        <taxon>Aculeata</taxon>
        <taxon>Formicoidea</taxon>
        <taxon>Formicidae</taxon>
        <taxon>Formicinae</taxon>
        <taxon>Lasius</taxon>
        <taxon>Lasius</taxon>
    </lineage>
</organism>
<evidence type="ECO:0000313" key="3">
    <source>
        <dbReference type="Proteomes" id="UP001497644"/>
    </source>
</evidence>
<protein>
    <submittedName>
        <fullName evidence="2">Uncharacterized protein</fullName>
    </submittedName>
</protein>